<organism evidence="2">
    <name type="scientific">Brassica oleracea</name>
    <name type="common">Wild cabbage</name>
    <dbReference type="NCBI Taxonomy" id="3712"/>
    <lineage>
        <taxon>Eukaryota</taxon>
        <taxon>Viridiplantae</taxon>
        <taxon>Streptophyta</taxon>
        <taxon>Embryophyta</taxon>
        <taxon>Tracheophyta</taxon>
        <taxon>Spermatophyta</taxon>
        <taxon>Magnoliopsida</taxon>
        <taxon>eudicotyledons</taxon>
        <taxon>Gunneridae</taxon>
        <taxon>Pentapetalae</taxon>
        <taxon>rosids</taxon>
        <taxon>malvids</taxon>
        <taxon>Brassicales</taxon>
        <taxon>Brassicaceae</taxon>
        <taxon>Brassiceae</taxon>
        <taxon>Brassica</taxon>
    </lineage>
</organism>
<gene>
    <name evidence="2" type="ORF">BOLC2T11664H</name>
</gene>
<keyword evidence="1" id="KW-1133">Transmembrane helix</keyword>
<accession>A0A3P6DWX3</accession>
<name>A0A3P6DWX3_BRAOL</name>
<keyword evidence="1" id="KW-0472">Membrane</keyword>
<keyword evidence="1" id="KW-0812">Transmembrane</keyword>
<evidence type="ECO:0000256" key="1">
    <source>
        <dbReference type="SAM" id="Phobius"/>
    </source>
</evidence>
<protein>
    <recommendedName>
        <fullName evidence="3">Reverse transcriptase domain-containing protein</fullName>
    </recommendedName>
</protein>
<evidence type="ECO:0000313" key="2">
    <source>
        <dbReference type="EMBL" id="VDD26555.1"/>
    </source>
</evidence>
<reference evidence="2" key="1">
    <citation type="submission" date="2018-11" db="EMBL/GenBank/DDBJ databases">
        <authorList>
            <consortium name="Genoscope - CEA"/>
            <person name="William W."/>
        </authorList>
    </citation>
    <scope>NUCLEOTIDE SEQUENCE</scope>
</reference>
<evidence type="ECO:0008006" key="3">
    <source>
        <dbReference type="Google" id="ProtNLM"/>
    </source>
</evidence>
<proteinExistence type="predicted"/>
<dbReference type="EMBL" id="LR031874">
    <property type="protein sequence ID" value="VDD26555.1"/>
    <property type="molecule type" value="Genomic_DNA"/>
</dbReference>
<feature type="transmembrane region" description="Helical" evidence="1">
    <location>
        <begin position="130"/>
        <end position="151"/>
    </location>
</feature>
<dbReference type="AlphaFoldDB" id="A0A3P6DWX3"/>
<sequence>MCQVRASYNAIKYFISLTGEMITDPLEMSVLAVEHFKSILEPMNYSPPVLHSSITWFAELVGFKCSQPKCQQMMSVPTAEEIRRLFFKLNPNKAPGPDGLTSGSVHNYWTTKPSASYSWLANKLLKLKSVVFRLLSFAWKMVWLLGSGMTIGPRLEAW</sequence>